<organism evidence="4 5">
    <name type="scientific">Novilysobacter luteus</name>
    <dbReference type="NCBI Taxonomy" id="2822368"/>
    <lineage>
        <taxon>Bacteria</taxon>
        <taxon>Pseudomonadati</taxon>
        <taxon>Pseudomonadota</taxon>
        <taxon>Gammaproteobacteria</taxon>
        <taxon>Lysobacterales</taxon>
        <taxon>Lysobacteraceae</taxon>
        <taxon>Novilysobacter</taxon>
    </lineage>
</organism>
<dbReference type="Proteomes" id="UP000680116">
    <property type="component" value="Chromosome"/>
</dbReference>
<gene>
    <name evidence="4" type="ORF">LYB30171_01697</name>
</gene>
<keyword evidence="5" id="KW-1185">Reference proteome</keyword>
<dbReference type="PROSITE" id="PS51257">
    <property type="entry name" value="PROKAR_LIPOPROTEIN"/>
    <property type="match status" value="1"/>
</dbReference>
<dbReference type="Pfam" id="PF13598">
    <property type="entry name" value="DUF4139"/>
    <property type="match status" value="1"/>
</dbReference>
<accession>A0ABM8UGJ5</accession>
<evidence type="ECO:0000313" key="4">
    <source>
        <dbReference type="EMBL" id="CAG4974531.1"/>
    </source>
</evidence>
<feature type="compositionally biased region" description="Low complexity" evidence="1">
    <location>
        <begin position="22"/>
        <end position="35"/>
    </location>
</feature>
<dbReference type="RefSeq" id="WP_215218280.1">
    <property type="nucleotide sequence ID" value="NZ_OU015430.1"/>
</dbReference>
<evidence type="ECO:0000256" key="1">
    <source>
        <dbReference type="SAM" id="MobiDB-lite"/>
    </source>
</evidence>
<name>A0ABM8UGJ5_9GAMM</name>
<evidence type="ECO:0000259" key="3">
    <source>
        <dbReference type="Pfam" id="PF13598"/>
    </source>
</evidence>
<evidence type="ECO:0000313" key="5">
    <source>
        <dbReference type="Proteomes" id="UP000680116"/>
    </source>
</evidence>
<reference evidence="4 5" key="1">
    <citation type="submission" date="2021-04" db="EMBL/GenBank/DDBJ databases">
        <authorList>
            <person name="Rodrigo-Torres L."/>
            <person name="Arahal R. D."/>
            <person name="Lucena T."/>
        </authorList>
    </citation>
    <scope>NUCLEOTIDE SEQUENCE [LARGE SCALE GENOMIC DNA]</scope>
    <source>
        <strain evidence="4 5">CECT 30171</strain>
    </source>
</reference>
<dbReference type="PANTHER" id="PTHR38075:SF1">
    <property type="entry name" value="DUF4139 DOMAIN-CONTAINING PROTEIN"/>
    <property type="match status" value="1"/>
</dbReference>
<feature type="signal peptide" evidence="2">
    <location>
        <begin position="1"/>
        <end position="23"/>
    </location>
</feature>
<keyword evidence="2" id="KW-0732">Signal</keyword>
<feature type="region of interest" description="Disordered" evidence="1">
    <location>
        <begin position="22"/>
        <end position="48"/>
    </location>
</feature>
<dbReference type="InterPro" id="IPR037291">
    <property type="entry name" value="DUF4139"/>
</dbReference>
<feature type="chain" id="PRO_5045114466" description="DUF4139 domain-containing protein" evidence="2">
    <location>
        <begin position="24"/>
        <end position="516"/>
    </location>
</feature>
<sequence length="516" mass="54111">MHRSLSLLAVACALAACSSDAPAPAGSPEVPAATPVEPPRGSEDESAGTTRLTIYSGDYAALAGVDRAQPGMPGYALVERPLHYSLKEGLNTVSATGVPPAIDAEAAVLRAQSAAVGIESQRYIAPLSGSADVTSQVLGQRITVEHTAGGAKQTDTGVLVAAGDGLTLALGDGRIKVIREYNSFSVVDGTRLLPQRAELQWTVRASGGGDADFVLSYPMGGLAWRAEYLATIAAGDNCQLSLDGAAMVANRAGVTFSDASLTLVAGEPNRVQPERRYMARGYAEDAVAAAPAPQIAVRRASGEYHAYDVPGTTAVRAGSTERVPLFARVDAVACKRAYVVDAGGPDWEPPRPLIDPGFRGETGDLPVKSAVSIQNTKEANLGQPLPAGRARIFQGSDFLGESTLGHTPAGAELRFEVGTAFDLTARRENTGFNVDRGGRTITESFALTLANAKDTDATISVIEPLPRWSDWEVVSSSVPAERRDARHAEFTVAVPAGGETRLTYTVRYRWPDGVTP</sequence>
<dbReference type="EMBL" id="OU015430">
    <property type="protein sequence ID" value="CAG4974531.1"/>
    <property type="molecule type" value="Genomic_DNA"/>
</dbReference>
<evidence type="ECO:0000256" key="2">
    <source>
        <dbReference type="SAM" id="SignalP"/>
    </source>
</evidence>
<protein>
    <recommendedName>
        <fullName evidence="3">DUF4139 domain-containing protein</fullName>
    </recommendedName>
</protein>
<dbReference type="PANTHER" id="PTHR38075">
    <property type="entry name" value="DUF4139 DOMAIN-CONTAINING PROTEIN"/>
    <property type="match status" value="1"/>
</dbReference>
<feature type="domain" description="DUF4139" evidence="3">
    <location>
        <begin position="215"/>
        <end position="511"/>
    </location>
</feature>
<proteinExistence type="predicted"/>